<dbReference type="CDD" id="cd00104">
    <property type="entry name" value="KAZAL_FS"/>
    <property type="match status" value="4"/>
</dbReference>
<feature type="domain" description="Kazal-like" evidence="2">
    <location>
        <begin position="325"/>
        <end position="371"/>
    </location>
</feature>
<dbReference type="InterPro" id="IPR002350">
    <property type="entry name" value="Kazal_dom"/>
</dbReference>
<dbReference type="AlphaFoldDB" id="A0ABD0K7S4"/>
<dbReference type="PROSITE" id="PS51465">
    <property type="entry name" value="KAZAL_2"/>
    <property type="match status" value="5"/>
</dbReference>
<evidence type="ECO:0000259" key="2">
    <source>
        <dbReference type="PROSITE" id="PS51465"/>
    </source>
</evidence>
<evidence type="ECO:0000313" key="4">
    <source>
        <dbReference type="Proteomes" id="UP001519460"/>
    </source>
</evidence>
<reference evidence="3 4" key="1">
    <citation type="journal article" date="2023" name="Sci. Data">
        <title>Genome assembly of the Korean intertidal mud-creeper Batillaria attramentaria.</title>
        <authorList>
            <person name="Patra A.K."/>
            <person name="Ho P.T."/>
            <person name="Jun S."/>
            <person name="Lee S.J."/>
            <person name="Kim Y."/>
            <person name="Won Y.J."/>
        </authorList>
    </citation>
    <scope>NUCLEOTIDE SEQUENCE [LARGE SCALE GENOMIC DNA]</scope>
    <source>
        <strain evidence="3">Wonlab-2016</strain>
    </source>
</reference>
<dbReference type="Pfam" id="PF07648">
    <property type="entry name" value="Kazal_2"/>
    <property type="match status" value="5"/>
</dbReference>
<feature type="domain" description="Kazal-like" evidence="2">
    <location>
        <begin position="253"/>
        <end position="300"/>
    </location>
</feature>
<evidence type="ECO:0000256" key="1">
    <source>
        <dbReference type="ARBA" id="ARBA00023157"/>
    </source>
</evidence>
<feature type="domain" description="Kazal-like" evidence="2">
    <location>
        <begin position="96"/>
        <end position="155"/>
    </location>
</feature>
<dbReference type="SMART" id="SM00274">
    <property type="entry name" value="FOLN"/>
    <property type="match status" value="6"/>
</dbReference>
<dbReference type="SUPFAM" id="SSF100895">
    <property type="entry name" value="Kazal-type serine protease inhibitors"/>
    <property type="match status" value="5"/>
</dbReference>
<sequence>MQQLAPCSVYFCAFGAVCMVNFNNEPYCECQQQCSSVFAPVCGSDNVTYSSECMLEKASCVRQKRITVAHPGPCGVRNPCEGVVCQYGATCQADLDGKTSRCQCPSECYRFGDSDGSKPVCGTDGKDYANMCELKKAACSQMSDIRVKYYGKCDPCEGHRCEPPEICQVDGDQRKPVCRCKYACFSDMAPVCGTDGKTYGNKCYLDMEACKQRKQLKVLYQGQCSTANNPCDRIQCGPMEECSVDRNGIASCVCPLFCEPVIRFVCGNNSRTYNSECELKKQSCLNKEYVVIAHHGQCGNNVPCRGHTCSNGAICHVQDGRPTCVCPQCSEELDPVCGDNDITYENECKLRQENCENNGNVRVKMRGACHSCGDTQCKFYEICESIRGRAECVCPTSCVK</sequence>
<gene>
    <name evidence="3" type="ORF">BaRGS_00025666</name>
</gene>
<dbReference type="EMBL" id="JACVVK020000233">
    <property type="protein sequence ID" value="KAK7483098.1"/>
    <property type="molecule type" value="Genomic_DNA"/>
</dbReference>
<dbReference type="Gene3D" id="3.30.60.30">
    <property type="match status" value="5"/>
</dbReference>
<comment type="caution">
    <text evidence="3">The sequence shown here is derived from an EMBL/GenBank/DDBJ whole genome shotgun (WGS) entry which is preliminary data.</text>
</comment>
<dbReference type="PANTHER" id="PTHR10913">
    <property type="entry name" value="FOLLISTATIN-RELATED"/>
    <property type="match status" value="1"/>
</dbReference>
<keyword evidence="1" id="KW-1015">Disulfide bond</keyword>
<dbReference type="Proteomes" id="UP001519460">
    <property type="component" value="Unassembled WGS sequence"/>
</dbReference>
<keyword evidence="4" id="KW-1185">Reference proteome</keyword>
<dbReference type="FunFam" id="3.30.60.30:FF:000024">
    <property type="entry name" value="Transmembrane agrin"/>
    <property type="match status" value="2"/>
</dbReference>
<feature type="domain" description="Kazal-like" evidence="2">
    <location>
        <begin position="29"/>
        <end position="76"/>
    </location>
</feature>
<proteinExistence type="predicted"/>
<name>A0ABD0K7S4_9CAEN</name>
<evidence type="ECO:0000313" key="3">
    <source>
        <dbReference type="EMBL" id="KAK7483098.1"/>
    </source>
</evidence>
<protein>
    <recommendedName>
        <fullName evidence="2">Kazal-like domain-containing protein</fullName>
    </recommendedName>
</protein>
<dbReference type="SMART" id="SM00280">
    <property type="entry name" value="KAZAL"/>
    <property type="match status" value="5"/>
</dbReference>
<organism evidence="3 4">
    <name type="scientific">Batillaria attramentaria</name>
    <dbReference type="NCBI Taxonomy" id="370345"/>
    <lineage>
        <taxon>Eukaryota</taxon>
        <taxon>Metazoa</taxon>
        <taxon>Spiralia</taxon>
        <taxon>Lophotrochozoa</taxon>
        <taxon>Mollusca</taxon>
        <taxon>Gastropoda</taxon>
        <taxon>Caenogastropoda</taxon>
        <taxon>Sorbeoconcha</taxon>
        <taxon>Cerithioidea</taxon>
        <taxon>Batillariidae</taxon>
        <taxon>Batillaria</taxon>
    </lineage>
</organism>
<feature type="domain" description="Kazal-like" evidence="2">
    <location>
        <begin position="172"/>
        <end position="226"/>
    </location>
</feature>
<accession>A0ABD0K7S4</accession>
<dbReference type="InterPro" id="IPR003645">
    <property type="entry name" value="Fol_N"/>
</dbReference>
<feature type="non-terminal residue" evidence="3">
    <location>
        <position position="400"/>
    </location>
</feature>
<dbReference type="PANTHER" id="PTHR10913:SF78">
    <property type="entry name" value="AGRIN"/>
    <property type="match status" value="1"/>
</dbReference>
<dbReference type="InterPro" id="IPR050653">
    <property type="entry name" value="Prot_Inhib_GrowthFact_Antg"/>
</dbReference>
<dbReference type="InterPro" id="IPR036058">
    <property type="entry name" value="Kazal_dom_sf"/>
</dbReference>